<proteinExistence type="predicted"/>
<evidence type="ECO:0000256" key="1">
    <source>
        <dbReference type="SAM" id="MobiDB-lite"/>
    </source>
</evidence>
<dbReference type="Gene3D" id="1.10.1330.10">
    <property type="entry name" value="Dockerin domain"/>
    <property type="match status" value="1"/>
</dbReference>
<dbReference type="Gene3D" id="2.60.40.680">
    <property type="match status" value="1"/>
</dbReference>
<dbReference type="Pfam" id="PF18911">
    <property type="entry name" value="PKD_4"/>
    <property type="match status" value="1"/>
</dbReference>
<dbReference type="SUPFAM" id="SSF63446">
    <property type="entry name" value="Type I dockerin domain"/>
    <property type="match status" value="1"/>
</dbReference>
<feature type="compositionally biased region" description="Polar residues" evidence="1">
    <location>
        <begin position="164"/>
        <end position="191"/>
    </location>
</feature>
<dbReference type="Proteomes" id="UP000277326">
    <property type="component" value="Unassembled WGS sequence"/>
</dbReference>
<dbReference type="InterPro" id="IPR018247">
    <property type="entry name" value="EF_Hand_1_Ca_BS"/>
</dbReference>
<name>A0A3M0DYZ5_9EURY</name>
<dbReference type="CDD" id="cd00146">
    <property type="entry name" value="PKD"/>
    <property type="match status" value="1"/>
</dbReference>
<dbReference type="GeneID" id="38471162"/>
<accession>A0A3M0DYZ5</accession>
<feature type="domain" description="PKD" evidence="2">
    <location>
        <begin position="164"/>
        <end position="245"/>
    </location>
</feature>
<dbReference type="InterPro" id="IPR036439">
    <property type="entry name" value="Dockerin_dom_sf"/>
</dbReference>
<dbReference type="PROSITE" id="PS00018">
    <property type="entry name" value="EF_HAND_1"/>
    <property type="match status" value="1"/>
</dbReference>
<organism evidence="4 5">
    <name type="scientific">Haloplanus aerogenes</name>
    <dbReference type="NCBI Taxonomy" id="660522"/>
    <lineage>
        <taxon>Archaea</taxon>
        <taxon>Methanobacteriati</taxon>
        <taxon>Methanobacteriota</taxon>
        <taxon>Stenosarchaea group</taxon>
        <taxon>Halobacteria</taxon>
        <taxon>Halobacteriales</taxon>
        <taxon>Haloferacaceae</taxon>
        <taxon>Haloplanus</taxon>
    </lineage>
</organism>
<evidence type="ECO:0000313" key="5">
    <source>
        <dbReference type="Proteomes" id="UP000277326"/>
    </source>
</evidence>
<comment type="caution">
    <text evidence="4">The sequence shown here is derived from an EMBL/GenBank/DDBJ whole genome shotgun (WGS) entry which is preliminary data.</text>
</comment>
<feature type="domain" description="Dockerin" evidence="3">
    <location>
        <begin position="540"/>
        <end position="599"/>
    </location>
</feature>
<evidence type="ECO:0000259" key="3">
    <source>
        <dbReference type="PROSITE" id="PS51766"/>
    </source>
</evidence>
<dbReference type="RefSeq" id="WP_158601107.1">
    <property type="nucleotide sequence ID" value="NZ_CP034145.1"/>
</dbReference>
<dbReference type="SMART" id="SM00089">
    <property type="entry name" value="PKD"/>
    <property type="match status" value="1"/>
</dbReference>
<dbReference type="InterPro" id="IPR016134">
    <property type="entry name" value="Dockerin_dom"/>
</dbReference>
<protein>
    <submittedName>
        <fullName evidence="4">PKD domain-containing protein</fullName>
    </submittedName>
</protein>
<gene>
    <name evidence="4" type="ORF">ATH50_0043</name>
</gene>
<dbReference type="PROSITE" id="PS51766">
    <property type="entry name" value="DOCKERIN"/>
    <property type="match status" value="1"/>
</dbReference>
<dbReference type="InterPro" id="IPR000601">
    <property type="entry name" value="PKD_dom"/>
</dbReference>
<dbReference type="SUPFAM" id="SSF49299">
    <property type="entry name" value="PKD domain"/>
    <property type="match status" value="1"/>
</dbReference>
<dbReference type="AlphaFoldDB" id="A0A3M0DYZ5"/>
<sequence length="599" mass="60204">MTTTQTRIRQTVVTLVALTVVLSAFGYAPVGTAAAQSVSVSNSPSTTTAAPGDTVTITTTISGSDINGQGMQAFLPTGWQGSITDADGGAPNPTSGTANVLEVIWLTNGTYEVTYDVEVPSDATAGDYTVTTEGSGIDPNTSGQITDTTTTTITVQTAPDNAAPSASFTYSPSDPTTGESVSFDASASSDPDGSIASYEWDFGDGSNATGATPSHTYDSAGTYTVELTVTDNDSETATATQTVTVSEAEPSPDMETSVSIQPASSQTFVGGTTTFDLVVDDANGGVGAYSATVSLDDASIAQISDVDLKGSPAGQTTNVAIAPDGSSVTIDAALMNTADTGSVAIATITVQGGAAGSTGLTPSVSALGNEQGTSYTVAGTSGASLDVTAKSTSVSIQPSSSEITVDQTTTFDLVVDDANGGVGAYTATVSLDDASVAEITDVELQGNPAEQTSQVTIAPDGSSVTIDAALMNTADTGSVTVATITVEGVDDGSADLSTSVAALGDEDGNNYAVTGTTGASLTVTEVVVGNFVNPVSDPDSDSQYEDINGDGNFNIVDVQAMFANLNDDAIQNNPDKFDFNNDGSVNIVDVQALFFELIN</sequence>
<reference evidence="4 5" key="1">
    <citation type="journal article" date="2015" name="Stand. Genomic Sci.">
        <title>Genomic Encyclopedia of Bacterial and Archaeal Type Strains, Phase III: the genomes of soil and plant-associated and newly described type strains.</title>
        <authorList>
            <person name="Whitman W.B."/>
            <person name="Woyke T."/>
            <person name="Klenk H.P."/>
            <person name="Zhou Y."/>
            <person name="Lilburn T.G."/>
            <person name="Beck B.J."/>
            <person name="De Vos P."/>
            <person name="Vandamme P."/>
            <person name="Eisen J.A."/>
            <person name="Garrity G."/>
            <person name="Hugenholtz P."/>
            <person name="Kyrpides N.C."/>
        </authorList>
    </citation>
    <scope>NUCLEOTIDE SEQUENCE [LARGE SCALE GENOMIC DNA]</scope>
    <source>
        <strain evidence="4 5">CGMCC 1.10124</strain>
    </source>
</reference>
<feature type="region of interest" description="Disordered" evidence="1">
    <location>
        <begin position="157"/>
        <end position="201"/>
    </location>
</feature>
<dbReference type="InterPro" id="IPR002105">
    <property type="entry name" value="Dockerin_1_rpt"/>
</dbReference>
<dbReference type="GO" id="GO:0000272">
    <property type="term" value="P:polysaccharide catabolic process"/>
    <property type="evidence" value="ECO:0007669"/>
    <property type="project" value="InterPro"/>
</dbReference>
<dbReference type="EMBL" id="REFS01000001">
    <property type="protein sequence ID" value="RMB24963.1"/>
    <property type="molecule type" value="Genomic_DNA"/>
</dbReference>
<dbReference type="InterPro" id="IPR035986">
    <property type="entry name" value="PKD_dom_sf"/>
</dbReference>
<dbReference type="OrthoDB" id="291513at2157"/>
<evidence type="ECO:0000259" key="2">
    <source>
        <dbReference type="PROSITE" id="PS50093"/>
    </source>
</evidence>
<dbReference type="Pfam" id="PF00404">
    <property type="entry name" value="Dockerin_1"/>
    <property type="match status" value="1"/>
</dbReference>
<dbReference type="Gene3D" id="2.60.40.10">
    <property type="entry name" value="Immunoglobulins"/>
    <property type="match status" value="1"/>
</dbReference>
<dbReference type="GO" id="GO:0004553">
    <property type="term" value="F:hydrolase activity, hydrolyzing O-glycosyl compounds"/>
    <property type="evidence" value="ECO:0007669"/>
    <property type="project" value="InterPro"/>
</dbReference>
<dbReference type="InterPro" id="IPR022409">
    <property type="entry name" value="PKD/Chitinase_dom"/>
</dbReference>
<dbReference type="PROSITE" id="PS50093">
    <property type="entry name" value="PKD"/>
    <property type="match status" value="1"/>
</dbReference>
<evidence type="ECO:0000313" key="4">
    <source>
        <dbReference type="EMBL" id="RMB24963.1"/>
    </source>
</evidence>
<dbReference type="InterPro" id="IPR013783">
    <property type="entry name" value="Ig-like_fold"/>
</dbReference>